<dbReference type="PROSITE" id="PS00232">
    <property type="entry name" value="CADHERIN_1"/>
    <property type="match status" value="2"/>
</dbReference>
<dbReference type="GO" id="GO:0016477">
    <property type="term" value="P:cell migration"/>
    <property type="evidence" value="ECO:0007669"/>
    <property type="project" value="TreeGrafter"/>
</dbReference>
<dbReference type="Pfam" id="PF00028">
    <property type="entry name" value="Cadherin"/>
    <property type="match status" value="1"/>
</dbReference>
<protein>
    <recommendedName>
        <fullName evidence="6">Cadherin domain-containing protein</fullName>
    </recommendedName>
</protein>
<evidence type="ECO:0000256" key="5">
    <source>
        <dbReference type="PROSITE-ProRule" id="PRU00043"/>
    </source>
</evidence>
<evidence type="ECO:0000256" key="2">
    <source>
        <dbReference type="ARBA" id="ARBA00022737"/>
    </source>
</evidence>
<dbReference type="PANTHER" id="PTHR24027:SF438">
    <property type="entry name" value="CADHERIN 23"/>
    <property type="match status" value="1"/>
</dbReference>
<dbReference type="PRINTS" id="PR00205">
    <property type="entry name" value="CADHERIN"/>
</dbReference>
<dbReference type="InterPro" id="IPR002126">
    <property type="entry name" value="Cadherin-like_dom"/>
</dbReference>
<evidence type="ECO:0000313" key="8">
    <source>
        <dbReference type="Proteomes" id="UP001159042"/>
    </source>
</evidence>
<dbReference type="GO" id="GO:0007156">
    <property type="term" value="P:homophilic cell adhesion via plasma membrane adhesion molecules"/>
    <property type="evidence" value="ECO:0007669"/>
    <property type="project" value="InterPro"/>
</dbReference>
<accession>A0AAV8VZF1</accession>
<reference evidence="7 8" key="1">
    <citation type="journal article" date="2023" name="Insect Mol. Biol.">
        <title>Genome sequencing provides insights into the evolution of gene families encoding plant cell wall-degrading enzymes in longhorned beetles.</title>
        <authorList>
            <person name="Shin N.R."/>
            <person name="Okamura Y."/>
            <person name="Kirsch R."/>
            <person name="Pauchet Y."/>
        </authorList>
    </citation>
    <scope>NUCLEOTIDE SEQUENCE [LARGE SCALE GENOMIC DNA]</scope>
    <source>
        <strain evidence="7">EAD_L_NR</strain>
    </source>
</reference>
<dbReference type="InterPro" id="IPR020894">
    <property type="entry name" value="Cadherin_CS"/>
</dbReference>
<evidence type="ECO:0000313" key="7">
    <source>
        <dbReference type="EMBL" id="KAJ8919175.1"/>
    </source>
</evidence>
<comment type="caution">
    <text evidence="7">The sequence shown here is derived from an EMBL/GenBank/DDBJ whole genome shotgun (WGS) entry which is preliminary data.</text>
</comment>
<dbReference type="EMBL" id="JANEYG010000020">
    <property type="protein sequence ID" value="KAJ8919175.1"/>
    <property type="molecule type" value="Genomic_DNA"/>
</dbReference>
<dbReference type="GO" id="GO:0008013">
    <property type="term" value="F:beta-catenin binding"/>
    <property type="evidence" value="ECO:0007669"/>
    <property type="project" value="TreeGrafter"/>
</dbReference>
<evidence type="ECO:0000256" key="1">
    <source>
        <dbReference type="ARBA" id="ARBA00004370"/>
    </source>
</evidence>
<dbReference type="CDD" id="cd11304">
    <property type="entry name" value="Cadherin_repeat"/>
    <property type="match status" value="1"/>
</dbReference>
<dbReference type="InterPro" id="IPR015919">
    <property type="entry name" value="Cadherin-like_sf"/>
</dbReference>
<sequence length="325" mass="37173">MKTVSHHITVYEYICEEVEARRKLTKKINLLKEKKDKLDQIPKAIKTLKSDLRPRKIDVPPLEQAFLPYSKKNRWSPTGSLVHLLLCHLPSTDVLSKSMVGDKEDSTDTNIFAIGLQRLKWMSLNRFSSRLVDYALKLEDLAEPVVVWNDGNFEYLVIFRQITLLIVAGVARVEVEIMDLNDNLPEFEVDFYNISIVENLPNGFSVLQIIATDQDQGDNAEFSYQLEDKSGAFTLDSRTGWLTVRDQTVLDREKRSTISMRVYAKEKVPSVVTSQLGASSVNIEVTLLDANDNNPTFIPNNLYEFMITTKAKKELISHYSNYCIM</sequence>
<feature type="domain" description="Cadherin" evidence="6">
    <location>
        <begin position="188"/>
        <end position="297"/>
    </location>
</feature>
<comment type="subcellular location">
    <subcellularLocation>
        <location evidence="1">Membrane</location>
    </subcellularLocation>
</comment>
<dbReference type="Gene3D" id="2.60.40.60">
    <property type="entry name" value="Cadherins"/>
    <property type="match status" value="1"/>
</dbReference>
<evidence type="ECO:0000256" key="4">
    <source>
        <dbReference type="ARBA" id="ARBA00023136"/>
    </source>
</evidence>
<proteinExistence type="predicted"/>
<dbReference type="GO" id="GO:0005509">
    <property type="term" value="F:calcium ion binding"/>
    <property type="evidence" value="ECO:0007669"/>
    <property type="project" value="UniProtKB-UniRule"/>
</dbReference>
<keyword evidence="4" id="KW-0472">Membrane</keyword>
<organism evidence="7 8">
    <name type="scientific">Exocentrus adspersus</name>
    <dbReference type="NCBI Taxonomy" id="1586481"/>
    <lineage>
        <taxon>Eukaryota</taxon>
        <taxon>Metazoa</taxon>
        <taxon>Ecdysozoa</taxon>
        <taxon>Arthropoda</taxon>
        <taxon>Hexapoda</taxon>
        <taxon>Insecta</taxon>
        <taxon>Pterygota</taxon>
        <taxon>Neoptera</taxon>
        <taxon>Endopterygota</taxon>
        <taxon>Coleoptera</taxon>
        <taxon>Polyphaga</taxon>
        <taxon>Cucujiformia</taxon>
        <taxon>Chrysomeloidea</taxon>
        <taxon>Cerambycidae</taxon>
        <taxon>Lamiinae</taxon>
        <taxon>Acanthocinini</taxon>
        <taxon>Exocentrus</taxon>
    </lineage>
</organism>
<dbReference type="SUPFAM" id="SSF49313">
    <property type="entry name" value="Cadherin-like"/>
    <property type="match status" value="1"/>
</dbReference>
<evidence type="ECO:0000259" key="6">
    <source>
        <dbReference type="PROSITE" id="PS50268"/>
    </source>
</evidence>
<dbReference type="GO" id="GO:0016342">
    <property type="term" value="C:catenin complex"/>
    <property type="evidence" value="ECO:0007669"/>
    <property type="project" value="TreeGrafter"/>
</dbReference>
<dbReference type="FunFam" id="2.60.40.60:FF:000266">
    <property type="entry name" value="Cadherin 23"/>
    <property type="match status" value="1"/>
</dbReference>
<dbReference type="Proteomes" id="UP001159042">
    <property type="component" value="Unassembled WGS sequence"/>
</dbReference>
<dbReference type="PROSITE" id="PS50268">
    <property type="entry name" value="CADHERIN_2"/>
    <property type="match status" value="1"/>
</dbReference>
<dbReference type="GO" id="GO:0045296">
    <property type="term" value="F:cadherin binding"/>
    <property type="evidence" value="ECO:0007669"/>
    <property type="project" value="TreeGrafter"/>
</dbReference>
<keyword evidence="2" id="KW-0677">Repeat</keyword>
<keyword evidence="3 5" id="KW-0106">Calcium</keyword>
<dbReference type="InterPro" id="IPR039808">
    <property type="entry name" value="Cadherin"/>
</dbReference>
<name>A0AAV8VZF1_9CUCU</name>
<dbReference type="PANTHER" id="PTHR24027">
    <property type="entry name" value="CADHERIN-23"/>
    <property type="match status" value="1"/>
</dbReference>
<dbReference type="AlphaFoldDB" id="A0AAV8VZF1"/>
<keyword evidence="8" id="KW-1185">Reference proteome</keyword>
<gene>
    <name evidence="7" type="ORF">NQ315_012161</name>
</gene>
<evidence type="ECO:0000256" key="3">
    <source>
        <dbReference type="ARBA" id="ARBA00022837"/>
    </source>
</evidence>
<dbReference type="SMART" id="SM00112">
    <property type="entry name" value="CA"/>
    <property type="match status" value="1"/>
</dbReference>